<proteinExistence type="predicted"/>
<evidence type="ECO:0000313" key="2">
    <source>
        <dbReference type="Proteomes" id="UP000307841"/>
    </source>
</evidence>
<dbReference type="Pfam" id="PF20074">
    <property type="entry name" value="DUF6470"/>
    <property type="match status" value="1"/>
</dbReference>
<dbReference type="OrthoDB" id="2112831at2"/>
<accession>A0A4U2YGA0</accession>
<evidence type="ECO:0000313" key="1">
    <source>
        <dbReference type="EMBL" id="TKI58581.1"/>
    </source>
</evidence>
<dbReference type="Proteomes" id="UP000307841">
    <property type="component" value="Unassembled WGS sequence"/>
</dbReference>
<keyword evidence="2" id="KW-1185">Reference proteome</keyword>
<dbReference type="AlphaFoldDB" id="A0A4U2YGA0"/>
<dbReference type="EMBL" id="SZNK01000001">
    <property type="protein sequence ID" value="TKI58581.1"/>
    <property type="molecule type" value="Genomic_DNA"/>
</dbReference>
<dbReference type="RefSeq" id="WP_137032060.1">
    <property type="nucleotide sequence ID" value="NZ_SZNK01000001.1"/>
</dbReference>
<comment type="caution">
    <text evidence="1">The sequence shown here is derived from an EMBL/GenBank/DDBJ whole genome shotgun (WGS) entry which is preliminary data.</text>
</comment>
<protein>
    <submittedName>
        <fullName evidence="1">Uncharacterized protein</fullName>
    </submittedName>
</protein>
<dbReference type="InterPro" id="IPR045527">
    <property type="entry name" value="DUF6470"/>
</dbReference>
<gene>
    <name evidence="1" type="ORF">E8L90_26040</name>
</gene>
<name>A0A4U2YGA0_9BACL</name>
<organism evidence="1 2">
    <name type="scientific">Brevibacillus antibioticus</name>
    <dbReference type="NCBI Taxonomy" id="2570228"/>
    <lineage>
        <taxon>Bacteria</taxon>
        <taxon>Bacillati</taxon>
        <taxon>Bacillota</taxon>
        <taxon>Bacilli</taxon>
        <taxon>Bacillales</taxon>
        <taxon>Paenibacillaceae</taxon>
        <taxon>Brevibacillus</taxon>
    </lineage>
</organism>
<reference evidence="1 2" key="1">
    <citation type="submission" date="2019-04" db="EMBL/GenBank/DDBJ databases">
        <title>Whole genome sequencing of Brevibacillus sp. TGS2-1.</title>
        <authorList>
            <person name="Choi A."/>
        </authorList>
    </citation>
    <scope>NUCLEOTIDE SEQUENCE [LARGE SCALE GENOMIC DNA]</scope>
    <source>
        <strain evidence="1 2">TGS2-1</strain>
    </source>
</reference>
<sequence length="192" mass="21494">MQIPQIRMESTFAQLGLQVRKPVQEIKQPQAEMNLSQKPAELTIEQARTELQIDSSQARANIGIMTSMQFSDKNAAYGEEKWLQAIAEKSQEGDRLMRIYTKENAIAAIGREKGLRVLEGGYRPPATSNDEGVDVSIQVKPVVINVKRNGMSINPVTRPPELSYTPGKVEPYMIQYNSLKIDVVGSQMDQLM</sequence>